<dbReference type="GO" id="GO:0034702">
    <property type="term" value="C:monoatomic ion channel complex"/>
    <property type="evidence" value="ECO:0007669"/>
    <property type="project" value="UniProtKB-KW"/>
</dbReference>
<dbReference type="GO" id="GO:1990573">
    <property type="term" value="P:potassium ion import across plasma membrane"/>
    <property type="evidence" value="ECO:0007669"/>
    <property type="project" value="TreeGrafter"/>
</dbReference>
<evidence type="ECO:0000256" key="4">
    <source>
        <dbReference type="ARBA" id="ARBA00022692"/>
    </source>
</evidence>
<dbReference type="SUPFAM" id="SSF81324">
    <property type="entry name" value="Voltage-gated potassium channels"/>
    <property type="match status" value="1"/>
</dbReference>
<evidence type="ECO:0000259" key="13">
    <source>
        <dbReference type="Pfam" id="PF07885"/>
    </source>
</evidence>
<dbReference type="EMBL" id="VYQF01000001">
    <property type="protein sequence ID" value="KAA9041142.1"/>
    <property type="molecule type" value="Genomic_DNA"/>
</dbReference>
<dbReference type="SUPFAM" id="SSF81296">
    <property type="entry name" value="E set domains"/>
    <property type="match status" value="1"/>
</dbReference>
<keyword evidence="4 12" id="KW-0812">Transmembrane</keyword>
<evidence type="ECO:0000313" key="15">
    <source>
        <dbReference type="EMBL" id="KAA9041142.1"/>
    </source>
</evidence>
<evidence type="ECO:0000256" key="9">
    <source>
        <dbReference type="ARBA" id="ARBA00023136"/>
    </source>
</evidence>
<dbReference type="GO" id="GO:0005886">
    <property type="term" value="C:plasma membrane"/>
    <property type="evidence" value="ECO:0007669"/>
    <property type="project" value="TreeGrafter"/>
</dbReference>
<reference evidence="15 16" key="1">
    <citation type="submission" date="2019-09" db="EMBL/GenBank/DDBJ databases">
        <title>Draft genome sequence of Ginsengibacter sp. BR5-29.</title>
        <authorList>
            <person name="Im W.-T."/>
        </authorList>
    </citation>
    <scope>NUCLEOTIDE SEQUENCE [LARGE SCALE GENOMIC DNA]</scope>
    <source>
        <strain evidence="15 16">BR5-29</strain>
    </source>
</reference>
<dbReference type="InterPro" id="IPR014756">
    <property type="entry name" value="Ig_E-set"/>
</dbReference>
<evidence type="ECO:0000256" key="1">
    <source>
        <dbReference type="ARBA" id="ARBA00004141"/>
    </source>
</evidence>
<gene>
    <name evidence="15" type="ORF">FW778_03640</name>
</gene>
<keyword evidence="8" id="KW-0406">Ion transport</keyword>
<proteinExistence type="predicted"/>
<sequence>MPSHKNINPFSKQNNDTGFASNTSEIGGRFINKDGSYNLVKEGMPFFKRFSLFQDMLNLPLWKFITVIFLFYLVINILFTLIYLLIGPQQLEGMIKGSSWKIAREVFYFSTQTLTTVGYGHVNPVGDGANIVAAVEALTGFLSLAIATGLIYGRFSKPRSYLMFSDHALISPYKDGKGLMFRFAAFKDKHALTDLDIRVNTGLLLLENETPVYKYFSLALERTRVESMPMSWTVVHPINEDSPFNGFTEEDIRTADVELYVMLRGFDDVFSNYVQQRTSYTFNEILFNRKFIPMFRESDDGKTTILELHKLNLHKEIDF</sequence>
<evidence type="ECO:0000259" key="14">
    <source>
        <dbReference type="Pfam" id="PF17655"/>
    </source>
</evidence>
<feature type="region of interest" description="Disordered" evidence="11">
    <location>
        <begin position="1"/>
        <end position="21"/>
    </location>
</feature>
<keyword evidence="5" id="KW-0851">Voltage-gated channel</keyword>
<dbReference type="PRINTS" id="PR00169">
    <property type="entry name" value="KCHANNEL"/>
</dbReference>
<dbReference type="Pfam" id="PF07885">
    <property type="entry name" value="Ion_trans_2"/>
    <property type="match status" value="1"/>
</dbReference>
<dbReference type="Gene3D" id="2.60.40.1400">
    <property type="entry name" value="G protein-activated inward rectifier potassium channel 1"/>
    <property type="match status" value="1"/>
</dbReference>
<comment type="caution">
    <text evidence="15">The sequence shown here is derived from an EMBL/GenBank/DDBJ whole genome shotgun (WGS) entry which is preliminary data.</text>
</comment>
<dbReference type="InterPro" id="IPR013518">
    <property type="entry name" value="K_chnl_inward-rec_Kir_cyto"/>
</dbReference>
<evidence type="ECO:0000313" key="16">
    <source>
        <dbReference type="Proteomes" id="UP000326903"/>
    </source>
</evidence>
<evidence type="ECO:0000256" key="5">
    <source>
        <dbReference type="ARBA" id="ARBA00022882"/>
    </source>
</evidence>
<evidence type="ECO:0000256" key="12">
    <source>
        <dbReference type="SAM" id="Phobius"/>
    </source>
</evidence>
<dbReference type="InterPro" id="IPR041647">
    <property type="entry name" value="IRK_C"/>
</dbReference>
<evidence type="ECO:0000256" key="6">
    <source>
        <dbReference type="ARBA" id="ARBA00022958"/>
    </source>
</evidence>
<keyword evidence="3" id="KW-0633">Potassium transport</keyword>
<feature type="domain" description="Potassium channel" evidence="13">
    <location>
        <begin position="75"/>
        <end position="151"/>
    </location>
</feature>
<evidence type="ECO:0000256" key="3">
    <source>
        <dbReference type="ARBA" id="ARBA00022538"/>
    </source>
</evidence>
<dbReference type="Gene3D" id="1.10.287.70">
    <property type="match status" value="1"/>
</dbReference>
<dbReference type="PANTHER" id="PTHR11767">
    <property type="entry name" value="INWARD RECTIFIER POTASSIUM CHANNEL"/>
    <property type="match status" value="1"/>
</dbReference>
<dbReference type="GO" id="GO:0034765">
    <property type="term" value="P:regulation of monoatomic ion transmembrane transport"/>
    <property type="evidence" value="ECO:0007669"/>
    <property type="project" value="TreeGrafter"/>
</dbReference>
<keyword evidence="7 12" id="KW-1133">Transmembrane helix</keyword>
<feature type="transmembrane region" description="Helical" evidence="12">
    <location>
        <begin position="61"/>
        <end position="86"/>
    </location>
</feature>
<evidence type="ECO:0000256" key="2">
    <source>
        <dbReference type="ARBA" id="ARBA00022448"/>
    </source>
</evidence>
<keyword evidence="6" id="KW-0630">Potassium</keyword>
<comment type="subcellular location">
    <subcellularLocation>
        <location evidence="1">Membrane</location>
        <topology evidence="1">Multi-pass membrane protein</topology>
    </subcellularLocation>
</comment>
<dbReference type="InterPro" id="IPR013099">
    <property type="entry name" value="K_chnl_dom"/>
</dbReference>
<keyword evidence="9 12" id="KW-0472">Membrane</keyword>
<organism evidence="15 16">
    <name type="scientific">Ginsengibacter hankyongi</name>
    <dbReference type="NCBI Taxonomy" id="2607284"/>
    <lineage>
        <taxon>Bacteria</taxon>
        <taxon>Pseudomonadati</taxon>
        <taxon>Bacteroidota</taxon>
        <taxon>Chitinophagia</taxon>
        <taxon>Chitinophagales</taxon>
        <taxon>Chitinophagaceae</taxon>
        <taxon>Ginsengibacter</taxon>
    </lineage>
</organism>
<evidence type="ECO:0000256" key="8">
    <source>
        <dbReference type="ARBA" id="ARBA00023065"/>
    </source>
</evidence>
<keyword evidence="2" id="KW-0813">Transport</keyword>
<evidence type="ECO:0000256" key="7">
    <source>
        <dbReference type="ARBA" id="ARBA00022989"/>
    </source>
</evidence>
<accession>A0A5J5INR8</accession>
<dbReference type="PRINTS" id="PR01320">
    <property type="entry name" value="KIRCHANNEL"/>
</dbReference>
<protein>
    <submittedName>
        <fullName evidence="15">Transporter</fullName>
    </submittedName>
</protein>
<feature type="domain" description="Inward rectifier potassium channel C-terminal" evidence="14">
    <location>
        <begin position="162"/>
        <end position="302"/>
    </location>
</feature>
<dbReference type="InterPro" id="IPR016449">
    <property type="entry name" value="K_chnl_inward-rec_Kir"/>
</dbReference>
<dbReference type="GO" id="GO:0005242">
    <property type="term" value="F:inward rectifier potassium channel activity"/>
    <property type="evidence" value="ECO:0007669"/>
    <property type="project" value="InterPro"/>
</dbReference>
<keyword evidence="10" id="KW-0407">Ion channel</keyword>
<dbReference type="AlphaFoldDB" id="A0A5J5INR8"/>
<evidence type="ECO:0000256" key="11">
    <source>
        <dbReference type="SAM" id="MobiDB-lite"/>
    </source>
</evidence>
<evidence type="ECO:0000256" key="10">
    <source>
        <dbReference type="ARBA" id="ARBA00023303"/>
    </source>
</evidence>
<dbReference type="RefSeq" id="WP_150413231.1">
    <property type="nucleotide sequence ID" value="NZ_VYQF01000001.1"/>
</dbReference>
<name>A0A5J5INR8_9BACT</name>
<dbReference type="Proteomes" id="UP000326903">
    <property type="component" value="Unassembled WGS sequence"/>
</dbReference>
<keyword evidence="16" id="KW-1185">Reference proteome</keyword>
<feature type="transmembrane region" description="Helical" evidence="12">
    <location>
        <begin position="128"/>
        <end position="153"/>
    </location>
</feature>
<dbReference type="Pfam" id="PF17655">
    <property type="entry name" value="IRK_C"/>
    <property type="match status" value="1"/>
</dbReference>